<keyword evidence="3" id="KW-1185">Reference proteome</keyword>
<dbReference type="EMBL" id="BOOW01000018">
    <property type="protein sequence ID" value="GII92600.1"/>
    <property type="molecule type" value="Genomic_DNA"/>
</dbReference>
<dbReference type="RefSeq" id="WP_204025538.1">
    <property type="nucleotide sequence ID" value="NZ_BOOW01000018.1"/>
</dbReference>
<evidence type="ECO:0000313" key="3">
    <source>
        <dbReference type="Proteomes" id="UP000606172"/>
    </source>
</evidence>
<evidence type="ECO:0000259" key="1">
    <source>
        <dbReference type="Pfam" id="PF05117"/>
    </source>
</evidence>
<dbReference type="Proteomes" id="UP000606172">
    <property type="component" value="Unassembled WGS sequence"/>
</dbReference>
<proteinExistence type="predicted"/>
<dbReference type="InterPro" id="IPR016097">
    <property type="entry name" value="DUF695"/>
</dbReference>
<reference evidence="2" key="1">
    <citation type="submission" date="2021-01" db="EMBL/GenBank/DDBJ databases">
        <title>Whole genome shotgun sequence of Sinosporangium siamense NBRC 109515.</title>
        <authorList>
            <person name="Komaki H."/>
            <person name="Tamura T."/>
        </authorList>
    </citation>
    <scope>NUCLEOTIDE SEQUENCE</scope>
    <source>
        <strain evidence="2">NBRC 109515</strain>
    </source>
</reference>
<dbReference type="Pfam" id="PF05117">
    <property type="entry name" value="DUF695"/>
    <property type="match status" value="1"/>
</dbReference>
<name>A0A919RGY7_9ACTN</name>
<protein>
    <recommendedName>
        <fullName evidence="1">DUF695 domain-containing protein</fullName>
    </recommendedName>
</protein>
<accession>A0A919RGY7</accession>
<organism evidence="2 3">
    <name type="scientific">Sinosporangium siamense</name>
    <dbReference type="NCBI Taxonomy" id="1367973"/>
    <lineage>
        <taxon>Bacteria</taxon>
        <taxon>Bacillati</taxon>
        <taxon>Actinomycetota</taxon>
        <taxon>Actinomycetes</taxon>
        <taxon>Streptosporangiales</taxon>
        <taxon>Streptosporangiaceae</taxon>
        <taxon>Sinosporangium</taxon>
    </lineage>
</organism>
<dbReference type="AlphaFoldDB" id="A0A919RGY7"/>
<sequence>MRPFARKSASAEADQEIKRFWTWWEKARPELSALAADDDNDKMGELLTAAVNAIHPGLAWEVTSGLLARHALTVTAAGDPELRSTAHRWARAAPEDADWEFYPSRQPVLGASELTLDAGGVEVPLDQMTLGLRVPPGRPRLDVAAYHPVFDDLDEEARMEATLLALDSLLGEDEVARWIGEITPATFPPIDAVAAAFLPAVVNDLASGYEDEQWTLLEGQADGGVKIVALARMPLRQVDHPLFDQHISITLPYRHATAEGLPAETSLSALNDFEERLTAQVAQLGGDALIVAHMSMAGRRLIHIYADPAASVQNTLKKTAATWKEGRAAIEVNDDPGWIAIAPFLS</sequence>
<comment type="caution">
    <text evidence="2">The sequence shown here is derived from an EMBL/GenBank/DDBJ whole genome shotgun (WGS) entry which is preliminary data.</text>
</comment>
<gene>
    <name evidence="2" type="ORF">Ssi02_28310</name>
</gene>
<evidence type="ECO:0000313" key="2">
    <source>
        <dbReference type="EMBL" id="GII92600.1"/>
    </source>
</evidence>
<feature type="domain" description="DUF695" evidence="1">
    <location>
        <begin position="213"/>
        <end position="344"/>
    </location>
</feature>